<dbReference type="AlphaFoldDB" id="A0A9Q1KLR4"/>
<keyword evidence="2" id="KW-1185">Reference proteome</keyword>
<proteinExistence type="predicted"/>
<dbReference type="OrthoDB" id="425619at2759"/>
<evidence type="ECO:0008006" key="3">
    <source>
        <dbReference type="Google" id="ProtNLM"/>
    </source>
</evidence>
<dbReference type="EMBL" id="JAKOGI010000075">
    <property type="protein sequence ID" value="KAJ8445597.1"/>
    <property type="molecule type" value="Genomic_DNA"/>
</dbReference>
<organism evidence="1 2">
    <name type="scientific">Carnegiea gigantea</name>
    <dbReference type="NCBI Taxonomy" id="171969"/>
    <lineage>
        <taxon>Eukaryota</taxon>
        <taxon>Viridiplantae</taxon>
        <taxon>Streptophyta</taxon>
        <taxon>Embryophyta</taxon>
        <taxon>Tracheophyta</taxon>
        <taxon>Spermatophyta</taxon>
        <taxon>Magnoliopsida</taxon>
        <taxon>eudicotyledons</taxon>
        <taxon>Gunneridae</taxon>
        <taxon>Pentapetalae</taxon>
        <taxon>Caryophyllales</taxon>
        <taxon>Cactineae</taxon>
        <taxon>Cactaceae</taxon>
        <taxon>Cactoideae</taxon>
        <taxon>Echinocereeae</taxon>
        <taxon>Carnegiea</taxon>
    </lineage>
</organism>
<dbReference type="Proteomes" id="UP001153076">
    <property type="component" value="Unassembled WGS sequence"/>
</dbReference>
<evidence type="ECO:0000313" key="1">
    <source>
        <dbReference type="EMBL" id="KAJ8445597.1"/>
    </source>
</evidence>
<accession>A0A9Q1KLR4</accession>
<comment type="caution">
    <text evidence="1">The sequence shown here is derived from an EMBL/GenBank/DDBJ whole genome shotgun (WGS) entry which is preliminary data.</text>
</comment>
<gene>
    <name evidence="1" type="ORF">Cgig2_018538</name>
</gene>
<evidence type="ECO:0000313" key="2">
    <source>
        <dbReference type="Proteomes" id="UP001153076"/>
    </source>
</evidence>
<protein>
    <recommendedName>
        <fullName evidence="3">DUF4283 domain-containing protein</fullName>
    </recommendedName>
</protein>
<sequence>MWKMKSNIDKMLLSALYLEQTLHLKSCKVVVKGWNPQLDLQIENIRSLPIWVQLPELDIKFWGNESLSKIGSILGIPLKTDRYTKDKTVIRYACMLIDMQLDGHFPDNIEFFNEEDVLIRQQVHYEWKPLECTHCKMFRHKEIHCKKKEGIRTEWRLVQKPIGEIIAHPLQAEEQQPSSPMEEFTQGKHPDFQKIVDSITPLHIINPLAQLKTVMNKLQSLLSRVHKDNFVDLKAQ</sequence>
<reference evidence="1" key="1">
    <citation type="submission" date="2022-04" db="EMBL/GenBank/DDBJ databases">
        <title>Carnegiea gigantea Genome sequencing and assembly v2.</title>
        <authorList>
            <person name="Copetti D."/>
            <person name="Sanderson M.J."/>
            <person name="Burquez A."/>
            <person name="Wojciechowski M.F."/>
        </authorList>
    </citation>
    <scope>NUCLEOTIDE SEQUENCE</scope>
    <source>
        <strain evidence="1">SGP5-SGP5p</strain>
        <tissue evidence="1">Aerial part</tissue>
    </source>
</reference>
<name>A0A9Q1KLR4_9CARY</name>
<dbReference type="PANTHER" id="PTHR33233">
    <property type="entry name" value="ENDONUCLEASE/EXONUCLEASE/PHOSPHATASE"/>
    <property type="match status" value="1"/>
</dbReference>
<dbReference type="PANTHER" id="PTHR33233:SF17">
    <property type="entry name" value="DUF4283 DOMAIN-CONTAINING PROTEIN"/>
    <property type="match status" value="1"/>
</dbReference>